<sequence length="301" mass="34706">MYHQRAQIWFCSNEKSSGGFSEFPNKVFYGILNGPSLFGCCRPLQQNNNIGKTEIDGELTSDKATSDHELLRGWTLNFKEYSVAEAKSILDPLFQQYWKDFCDARIDKTLEFYHPDAVLVEAGKSGIYGKDAIKQEKIRYNEHTGKAPMKVSNEKYQMTPDYIIYNADYEIPSGRSGTMTGKFSQIWKKTNDKYLILREEHIRQETLEFYHPDAVLVEAGKSGIYGKDAIKQEKIRFNEHTGKAPMKVSNEKYQMTPDYIIYNADYEIPSGRSGTMTGKFSQIWKKTNDKYLILREEYSGA</sequence>
<accession>A0A3P7JP91</accession>
<dbReference type="AlphaFoldDB" id="A0A3P7JP91"/>
<evidence type="ECO:0000313" key="3">
    <source>
        <dbReference type="Proteomes" id="UP000270094"/>
    </source>
</evidence>
<feature type="domain" description="DUF4440" evidence="1">
    <location>
        <begin position="206"/>
        <end position="293"/>
    </location>
</feature>
<organism evidence="2 3">
    <name type="scientific">Strongylus vulgaris</name>
    <name type="common">Blood worm</name>
    <dbReference type="NCBI Taxonomy" id="40348"/>
    <lineage>
        <taxon>Eukaryota</taxon>
        <taxon>Metazoa</taxon>
        <taxon>Ecdysozoa</taxon>
        <taxon>Nematoda</taxon>
        <taxon>Chromadorea</taxon>
        <taxon>Rhabditida</taxon>
        <taxon>Rhabditina</taxon>
        <taxon>Rhabditomorpha</taxon>
        <taxon>Strongyloidea</taxon>
        <taxon>Strongylidae</taxon>
        <taxon>Strongylus</taxon>
    </lineage>
</organism>
<dbReference type="InterPro" id="IPR027843">
    <property type="entry name" value="DUF4440"/>
</dbReference>
<feature type="domain" description="DUF4440" evidence="1">
    <location>
        <begin position="92"/>
        <end position="196"/>
    </location>
</feature>
<keyword evidence="3" id="KW-1185">Reference proteome</keyword>
<name>A0A3P7JP91_STRVU</name>
<dbReference type="Gene3D" id="3.10.450.50">
    <property type="match status" value="2"/>
</dbReference>
<dbReference type="EMBL" id="UYYB01100810">
    <property type="protein sequence ID" value="VDM78047.1"/>
    <property type="molecule type" value="Genomic_DNA"/>
</dbReference>
<dbReference type="InterPro" id="IPR032710">
    <property type="entry name" value="NTF2-like_dom_sf"/>
</dbReference>
<evidence type="ECO:0000313" key="2">
    <source>
        <dbReference type="EMBL" id="VDM78047.1"/>
    </source>
</evidence>
<evidence type="ECO:0000259" key="1">
    <source>
        <dbReference type="Pfam" id="PF14534"/>
    </source>
</evidence>
<dbReference type="Proteomes" id="UP000270094">
    <property type="component" value="Unassembled WGS sequence"/>
</dbReference>
<protein>
    <recommendedName>
        <fullName evidence="1">DUF4440 domain-containing protein</fullName>
    </recommendedName>
</protein>
<dbReference type="PANTHER" id="PTHR31664:SF4">
    <property type="entry name" value="DUF4440 DOMAIN-CONTAINING PROTEIN"/>
    <property type="match status" value="1"/>
</dbReference>
<dbReference type="PANTHER" id="PTHR31664">
    <property type="entry name" value="PROTEIN CBG16427"/>
    <property type="match status" value="1"/>
</dbReference>
<proteinExistence type="predicted"/>
<gene>
    <name evidence="2" type="ORF">SVUK_LOCUS13045</name>
</gene>
<dbReference type="Pfam" id="PF14534">
    <property type="entry name" value="DUF4440"/>
    <property type="match status" value="2"/>
</dbReference>
<dbReference type="SUPFAM" id="SSF54427">
    <property type="entry name" value="NTF2-like"/>
    <property type="match status" value="2"/>
</dbReference>
<dbReference type="OrthoDB" id="5793381at2759"/>
<reference evidence="2 3" key="1">
    <citation type="submission" date="2018-11" db="EMBL/GenBank/DDBJ databases">
        <authorList>
            <consortium name="Pathogen Informatics"/>
        </authorList>
    </citation>
    <scope>NUCLEOTIDE SEQUENCE [LARGE SCALE GENOMIC DNA]</scope>
</reference>